<evidence type="ECO:0000259" key="2">
    <source>
        <dbReference type="Pfam" id="PF02498"/>
    </source>
</evidence>
<feature type="compositionally biased region" description="Basic and acidic residues" evidence="1">
    <location>
        <begin position="289"/>
        <end position="303"/>
    </location>
</feature>
<organism evidence="3 4">
    <name type="scientific">Candidatus Aphodocola excrementigallinarum</name>
    <dbReference type="NCBI Taxonomy" id="2840670"/>
    <lineage>
        <taxon>Bacteria</taxon>
        <taxon>Bacillati</taxon>
        <taxon>Bacillota</taxon>
        <taxon>Bacilli</taxon>
        <taxon>Candidatus Aphodocola</taxon>
    </lineage>
</organism>
<feature type="domain" description="Bro-N" evidence="2">
    <location>
        <begin position="22"/>
        <end position="135"/>
    </location>
</feature>
<evidence type="ECO:0000313" key="3">
    <source>
        <dbReference type="EMBL" id="HIU40907.1"/>
    </source>
</evidence>
<feature type="region of interest" description="Disordered" evidence="1">
    <location>
        <begin position="277"/>
        <end position="303"/>
    </location>
</feature>
<accession>A0A9D1IPA4</accession>
<evidence type="ECO:0000313" key="4">
    <source>
        <dbReference type="Proteomes" id="UP000824074"/>
    </source>
</evidence>
<reference evidence="3" key="2">
    <citation type="journal article" date="2021" name="PeerJ">
        <title>Extensive microbial diversity within the chicken gut microbiome revealed by metagenomics and culture.</title>
        <authorList>
            <person name="Gilroy R."/>
            <person name="Ravi A."/>
            <person name="Getino M."/>
            <person name="Pursley I."/>
            <person name="Horton D.L."/>
            <person name="Alikhan N.F."/>
            <person name="Baker D."/>
            <person name="Gharbi K."/>
            <person name="Hall N."/>
            <person name="Watson M."/>
            <person name="Adriaenssens E.M."/>
            <person name="Foster-Nyarko E."/>
            <person name="Jarju S."/>
            <person name="Secka A."/>
            <person name="Antonio M."/>
            <person name="Oren A."/>
            <person name="Chaudhuri R.R."/>
            <person name="La Ragione R."/>
            <person name="Hildebrand F."/>
            <person name="Pallen M.J."/>
        </authorList>
    </citation>
    <scope>NUCLEOTIDE SEQUENCE</scope>
    <source>
        <strain evidence="3">CHK193-30670</strain>
    </source>
</reference>
<gene>
    <name evidence="3" type="primary">dinD</name>
    <name evidence="3" type="ORF">IAB68_06400</name>
</gene>
<name>A0A9D1IPA4_9FIRM</name>
<protein>
    <submittedName>
        <fullName evidence="3">DNA damage-inducible protein D</fullName>
    </submittedName>
</protein>
<reference evidence="3" key="1">
    <citation type="submission" date="2020-10" db="EMBL/GenBank/DDBJ databases">
        <authorList>
            <person name="Gilroy R."/>
        </authorList>
    </citation>
    <scope>NUCLEOTIDE SEQUENCE</scope>
    <source>
        <strain evidence="3">CHK193-30670</strain>
    </source>
</reference>
<evidence type="ECO:0000256" key="1">
    <source>
        <dbReference type="SAM" id="MobiDB-lite"/>
    </source>
</evidence>
<dbReference type="EMBL" id="DVMT01000065">
    <property type="protein sequence ID" value="HIU40907.1"/>
    <property type="molecule type" value="Genomic_DNA"/>
</dbReference>
<dbReference type="AlphaFoldDB" id="A0A9D1IPA4"/>
<sequence length="303" mass="35293">MGKTNVIALSSKDKINYSTFEEIKHIDENGNEYWLARELQVALEYKQWRRFEAVISRAKTSCENSNINVNYHFANVGKTIKMPKGATKIINDHFTQVGKMINLPKGAKRKVLDYKLSRYACYLIVQNADPKKEVVALGQTYFAVQTRKQELMEKEYENLTEDEKRLYQRNLTRKGNYQLNRTAKNAGVKNFDKFHNAGYKGLYNGETADDIAKRKGLRYREDILDNMGSDELIANLFRISQTEQKLKRENVKTENIANKTHFEMGRDIRNFIIDQGGMMPEEMPTPKKSLKELEKENKLNEKK</sequence>
<comment type="caution">
    <text evidence="3">The sequence shown here is derived from an EMBL/GenBank/DDBJ whole genome shotgun (WGS) entry which is preliminary data.</text>
</comment>
<dbReference type="NCBIfam" id="NF008573">
    <property type="entry name" value="PRK11525.1"/>
    <property type="match status" value="1"/>
</dbReference>
<dbReference type="InterPro" id="IPR003497">
    <property type="entry name" value="BRO_N_domain"/>
</dbReference>
<dbReference type="Proteomes" id="UP000824074">
    <property type="component" value="Unassembled WGS sequence"/>
</dbReference>
<dbReference type="Pfam" id="PF02498">
    <property type="entry name" value="Bro-N"/>
    <property type="match status" value="1"/>
</dbReference>
<proteinExistence type="predicted"/>